<feature type="domain" description="SGNH hydrolase-type esterase" evidence="1">
    <location>
        <begin position="206"/>
        <end position="376"/>
    </location>
</feature>
<evidence type="ECO:0000313" key="3">
    <source>
        <dbReference type="Proteomes" id="UP000463051"/>
    </source>
</evidence>
<keyword evidence="2" id="KW-0378">Hydrolase</keyword>
<dbReference type="SUPFAM" id="SSF52266">
    <property type="entry name" value="SGNH hydrolase"/>
    <property type="match status" value="1"/>
</dbReference>
<gene>
    <name evidence="2" type="ORF">GJB61_00275</name>
</gene>
<dbReference type="GO" id="GO:0016787">
    <property type="term" value="F:hydrolase activity"/>
    <property type="evidence" value="ECO:0007669"/>
    <property type="project" value="UniProtKB-KW"/>
</dbReference>
<comment type="caution">
    <text evidence="2">The sequence shown here is derived from an EMBL/GenBank/DDBJ whole genome shotgun (WGS) entry which is preliminary data.</text>
</comment>
<dbReference type="AlphaFoldDB" id="A0A7X2KZP7"/>
<dbReference type="PANTHER" id="PTHR43784">
    <property type="entry name" value="GDSL-LIKE LIPASE/ACYLHYDROLASE, PUTATIVE (AFU_ORTHOLOGUE AFUA_2G00820)-RELATED"/>
    <property type="match status" value="1"/>
</dbReference>
<dbReference type="Gene3D" id="3.40.50.1110">
    <property type="entry name" value="SGNH hydrolase"/>
    <property type="match status" value="1"/>
</dbReference>
<accession>A0A7X2KZP7</accession>
<sequence length="389" mass="42725">MDIEKGEGNGPLSQAGYTSATVVSTAANYIMDKPEPFTHTFRTYIRLRESGKLNFKLWHSNAVDSTWNLGQEATGSELGGEWLIEAAYIADGGVEVNGAVQEQTQVAVLFDGSTMRKVRPGESFWSDEIAMELPEGHLMVFTWTLTTRSSGRTIPYNVEGILVSAYDAAGNLAAQESADSFALSDNLLVLPSFIGYKKQVNKKLVFLGDSITQGVRTLKDEYEYWVARIAAGLGADYGVWNIGSGWARAYDASADGVWLNKAKQGDEVVIVLGVNDIDIGNRSTEELLSDLTVIISKLREANDEVKIILGTVPPFNFQDEREHTWRSVNSEILSNNLAGVNRVFDIAGLLSLPAPHDHRIKPEYMSNKDDPHPNGKAGKAIADAFLNWY</sequence>
<evidence type="ECO:0000313" key="2">
    <source>
        <dbReference type="EMBL" id="MRN51444.1"/>
    </source>
</evidence>
<dbReference type="RefSeq" id="WP_154116020.1">
    <property type="nucleotide sequence ID" value="NZ_WJXB01000001.1"/>
</dbReference>
<dbReference type="CDD" id="cd00229">
    <property type="entry name" value="SGNH_hydrolase"/>
    <property type="match status" value="1"/>
</dbReference>
<evidence type="ECO:0000259" key="1">
    <source>
        <dbReference type="Pfam" id="PF13472"/>
    </source>
</evidence>
<dbReference type="InterPro" id="IPR013830">
    <property type="entry name" value="SGNH_hydro"/>
</dbReference>
<dbReference type="EMBL" id="WJXB01000001">
    <property type="protein sequence ID" value="MRN51444.1"/>
    <property type="molecule type" value="Genomic_DNA"/>
</dbReference>
<name>A0A7X2KZP7_9BACL</name>
<dbReference type="Proteomes" id="UP000463051">
    <property type="component" value="Unassembled WGS sequence"/>
</dbReference>
<keyword evidence="3" id="KW-1185">Reference proteome</keyword>
<dbReference type="PANTHER" id="PTHR43784:SF2">
    <property type="entry name" value="GDSL-LIKE LIPASE_ACYLHYDROLASE, PUTATIVE (AFU_ORTHOLOGUE AFUA_2G00820)-RELATED"/>
    <property type="match status" value="1"/>
</dbReference>
<dbReference type="InterPro" id="IPR053140">
    <property type="entry name" value="GDSL_Rv0518-like"/>
</dbReference>
<proteinExistence type="predicted"/>
<dbReference type="InterPro" id="IPR036514">
    <property type="entry name" value="SGNH_hydro_sf"/>
</dbReference>
<organism evidence="2 3">
    <name type="scientific">Paenibacillus monticola</name>
    <dbReference type="NCBI Taxonomy" id="2666075"/>
    <lineage>
        <taxon>Bacteria</taxon>
        <taxon>Bacillati</taxon>
        <taxon>Bacillota</taxon>
        <taxon>Bacilli</taxon>
        <taxon>Bacillales</taxon>
        <taxon>Paenibacillaceae</taxon>
        <taxon>Paenibacillus</taxon>
    </lineage>
</organism>
<protein>
    <submittedName>
        <fullName evidence="2">SGNH/GDSL hydrolase family protein</fullName>
    </submittedName>
</protein>
<dbReference type="Pfam" id="PF13472">
    <property type="entry name" value="Lipase_GDSL_2"/>
    <property type="match status" value="1"/>
</dbReference>
<reference evidence="2 3" key="1">
    <citation type="submission" date="2019-11" db="EMBL/GenBank/DDBJ databases">
        <title>Paenibacillus monticola sp. nov., a novel PGPR strain isolated from mountain sample in China.</title>
        <authorList>
            <person name="Zhao Q."/>
            <person name="Li H.-P."/>
            <person name="Zhang J.-L."/>
        </authorList>
    </citation>
    <scope>NUCLEOTIDE SEQUENCE [LARGE SCALE GENOMIC DNA]</scope>
    <source>
        <strain evidence="2 3">LC-T2</strain>
    </source>
</reference>